<dbReference type="HOGENOM" id="CLU_3070451_0_0_1"/>
<name>A0A024RE58_VAVCU</name>
<proteinExistence type="predicted"/>
<evidence type="ECO:0000313" key="2">
    <source>
        <dbReference type="Proteomes" id="UP000011081"/>
    </source>
</evidence>
<sequence>MDSSSVFSRGSSNTLTKASRRHVSVIITDVLDIGCSYEIYKKRDTCSELISLR</sequence>
<gene>
    <name evidence="1" type="ORF">VCUG_02858</name>
</gene>
<organism evidence="1 2">
    <name type="scientific">Vavraia culicis (isolate floridensis)</name>
    <name type="common">Microsporidian parasite</name>
    <dbReference type="NCBI Taxonomy" id="948595"/>
    <lineage>
        <taxon>Eukaryota</taxon>
        <taxon>Fungi</taxon>
        <taxon>Fungi incertae sedis</taxon>
        <taxon>Microsporidia</taxon>
        <taxon>Pleistophoridae</taxon>
        <taxon>Vavraia</taxon>
    </lineage>
</organism>
<dbReference type="VEuPathDB" id="MicrosporidiaDB:VCUG_02858"/>
<accession>A0A024RE58</accession>
<dbReference type="Proteomes" id="UP000011081">
    <property type="component" value="Unassembled WGS sequence"/>
</dbReference>
<dbReference type="AlphaFoldDB" id="A0A024RE58"/>
<dbReference type="GeneID" id="19880714"/>
<dbReference type="InParanoid" id="A0A024RE58"/>
<protein>
    <submittedName>
        <fullName evidence="1">Uncharacterized protein</fullName>
    </submittedName>
</protein>
<dbReference type="RefSeq" id="XP_008075756.1">
    <property type="nucleotide sequence ID" value="XM_008077565.1"/>
</dbReference>
<evidence type="ECO:0000313" key="1">
    <source>
        <dbReference type="EMBL" id="ETA55740.1"/>
    </source>
</evidence>
<reference evidence="2" key="1">
    <citation type="submission" date="2011-03" db="EMBL/GenBank/DDBJ databases">
        <title>The genome sequence of Vavraia culicis strain floridensis.</title>
        <authorList>
            <consortium name="The Broad Institute Genome Sequencing Platform"/>
            <person name="Cuomo C."/>
            <person name="Becnel J."/>
            <person name="Sanscrainte N."/>
            <person name="Young S.K."/>
            <person name="Zeng Q."/>
            <person name="Gargeya S."/>
            <person name="Fitzgerald M."/>
            <person name="Haas B."/>
            <person name="Abouelleil A."/>
            <person name="Alvarado L."/>
            <person name="Arachchi H.M."/>
            <person name="Berlin A."/>
            <person name="Chapman S.B."/>
            <person name="Gearin G."/>
            <person name="Goldberg J."/>
            <person name="Griggs A."/>
            <person name="Gujja S."/>
            <person name="Hansen M."/>
            <person name="Heiman D."/>
            <person name="Howarth C."/>
            <person name="Larimer J."/>
            <person name="Lui A."/>
            <person name="MacDonald P.J.P."/>
            <person name="McCowen C."/>
            <person name="Montmayeur A."/>
            <person name="Murphy C."/>
            <person name="Neiman D."/>
            <person name="Pearson M."/>
            <person name="Priest M."/>
            <person name="Roberts A."/>
            <person name="Saif S."/>
            <person name="Shea T."/>
            <person name="Sisk P."/>
            <person name="Stolte C."/>
            <person name="Sykes S."/>
            <person name="Wortman J."/>
            <person name="Nusbaum C."/>
            <person name="Birren B."/>
        </authorList>
    </citation>
    <scope>NUCLEOTIDE SEQUENCE [LARGE SCALE GENOMIC DNA]</scope>
    <source>
        <strain evidence="2">floridensis</strain>
    </source>
</reference>
<dbReference type="EMBL" id="GL877668">
    <property type="protein sequence ID" value="ETA55740.1"/>
    <property type="molecule type" value="Genomic_DNA"/>
</dbReference>
<keyword evidence="2" id="KW-1185">Reference proteome</keyword>